<protein>
    <submittedName>
        <fullName evidence="3">Uncharacterized protein</fullName>
    </submittedName>
</protein>
<evidence type="ECO:0000313" key="4">
    <source>
        <dbReference type="Proteomes" id="UP000094819"/>
    </source>
</evidence>
<reference evidence="3 4" key="1">
    <citation type="submission" date="2016-06" db="EMBL/GenBank/DDBJ databases">
        <title>Evolution of pathogenesis and genome organization in the Tremellales.</title>
        <authorList>
            <person name="Cuomo C."/>
            <person name="Litvintseva A."/>
            <person name="Heitman J."/>
            <person name="Chen Y."/>
            <person name="Sun S."/>
            <person name="Springer D."/>
            <person name="Dromer F."/>
            <person name="Young S."/>
            <person name="Zeng Q."/>
            <person name="Chapman S."/>
            <person name="Gujja S."/>
            <person name="Saif S."/>
            <person name="Birren B."/>
        </authorList>
    </citation>
    <scope>NUCLEOTIDE SEQUENCE [LARGE SCALE GENOMIC DNA]</scope>
    <source>
        <strain evidence="3 4">CBS 7118</strain>
    </source>
</reference>
<accession>A0A1E3JZ05</accession>
<feature type="region of interest" description="Disordered" evidence="2">
    <location>
        <begin position="144"/>
        <end position="163"/>
    </location>
</feature>
<evidence type="ECO:0000313" key="3">
    <source>
        <dbReference type="EMBL" id="ODO06108.1"/>
    </source>
</evidence>
<name>A0A1E3JZ05_9TREE</name>
<proteinExistence type="predicted"/>
<organism evidence="3 4">
    <name type="scientific">Cryptococcus wingfieldii CBS 7118</name>
    <dbReference type="NCBI Taxonomy" id="1295528"/>
    <lineage>
        <taxon>Eukaryota</taxon>
        <taxon>Fungi</taxon>
        <taxon>Dikarya</taxon>
        <taxon>Basidiomycota</taxon>
        <taxon>Agaricomycotina</taxon>
        <taxon>Tremellomycetes</taxon>
        <taxon>Tremellales</taxon>
        <taxon>Cryptococcaceae</taxon>
        <taxon>Cryptococcus</taxon>
    </lineage>
</organism>
<evidence type="ECO:0000256" key="1">
    <source>
        <dbReference type="SAM" id="Coils"/>
    </source>
</evidence>
<keyword evidence="4" id="KW-1185">Reference proteome</keyword>
<sequence>MTHISASQPSPANSIAGPSPAQPASQIPDFEAVLRRVETYLDRASAGRPVSFELISKNIQTRHPHTRTKTTSLASFCKTAQVFPKSKSLREVALELFDIAEKLEPNEDESHSEHGVERARVTQGWMRIEAEERAEQLEDELEEMRDEMSTRRRGPRSSDVQGDGPQAIVVELKDGANGAAGHSGEASDERPAPVAPVAQPAIPAQSWQPPAHDPAVILYDQDVDSPLVPSTYPYQDDRARELLQNAQAFPEATSLRKTALEIFDIASKLHPHGLASDEAVNPPDDQPLENAEAERFWQMYLVSEQARHYETQMRTEADLRAEKAENQVDELKDEAKEIDEWKERAEIAEVKLEEDTWASMKRRRLEAYDEIGW</sequence>
<feature type="region of interest" description="Disordered" evidence="2">
    <location>
        <begin position="1"/>
        <end position="28"/>
    </location>
</feature>
<dbReference type="GeneID" id="30190553"/>
<dbReference type="RefSeq" id="XP_019034208.1">
    <property type="nucleotide sequence ID" value="XM_019173503.1"/>
</dbReference>
<feature type="compositionally biased region" description="Polar residues" evidence="2">
    <location>
        <begin position="1"/>
        <end position="13"/>
    </location>
</feature>
<dbReference type="AlphaFoldDB" id="A0A1E3JZ05"/>
<evidence type="ECO:0000256" key="2">
    <source>
        <dbReference type="SAM" id="MobiDB-lite"/>
    </source>
</evidence>
<gene>
    <name evidence="3" type="ORF">L198_01340</name>
</gene>
<dbReference type="Proteomes" id="UP000094819">
    <property type="component" value="Unassembled WGS sequence"/>
</dbReference>
<comment type="caution">
    <text evidence="3">The sequence shown here is derived from an EMBL/GenBank/DDBJ whole genome shotgun (WGS) entry which is preliminary data.</text>
</comment>
<keyword evidence="1" id="KW-0175">Coiled coil</keyword>
<dbReference type="EMBL" id="AWGH01000003">
    <property type="protein sequence ID" value="ODO06108.1"/>
    <property type="molecule type" value="Genomic_DNA"/>
</dbReference>
<feature type="coiled-coil region" evidence="1">
    <location>
        <begin position="314"/>
        <end position="351"/>
    </location>
</feature>